<evidence type="ECO:0000256" key="6">
    <source>
        <dbReference type="ARBA" id="ARBA00023274"/>
    </source>
</evidence>
<protein>
    <submittedName>
        <fullName evidence="8">Uncharacterized protein</fullName>
    </submittedName>
</protein>
<gene>
    <name evidence="8" type="ORF">HYPSUDRAFT_140749</name>
</gene>
<evidence type="ECO:0000256" key="5">
    <source>
        <dbReference type="ARBA" id="ARBA00023128"/>
    </source>
</evidence>
<keyword evidence="4" id="KW-0689">Ribosomal protein</keyword>
<evidence type="ECO:0000256" key="2">
    <source>
        <dbReference type="ARBA" id="ARBA00010152"/>
    </source>
</evidence>
<accession>A0A0D2NRN9</accession>
<dbReference type="Pfam" id="PF09809">
    <property type="entry name" value="MRP-L27"/>
    <property type="match status" value="1"/>
</dbReference>
<keyword evidence="6" id="KW-0687">Ribonucleoprotein</keyword>
<dbReference type="PANTHER" id="PTHR21338:SF0">
    <property type="entry name" value="LARGE RIBOSOMAL SUBUNIT PROTEIN ML41"/>
    <property type="match status" value="1"/>
</dbReference>
<keyword evidence="3" id="KW-0809">Transit peptide</keyword>
<keyword evidence="5" id="KW-0496">Mitochondrion</keyword>
<keyword evidence="9" id="KW-1185">Reference proteome</keyword>
<dbReference type="Proteomes" id="UP000054270">
    <property type="component" value="Unassembled WGS sequence"/>
</dbReference>
<dbReference type="GO" id="GO:0003735">
    <property type="term" value="F:structural constituent of ribosome"/>
    <property type="evidence" value="ECO:0007669"/>
    <property type="project" value="InterPro"/>
</dbReference>
<dbReference type="GO" id="GO:0006412">
    <property type="term" value="P:translation"/>
    <property type="evidence" value="ECO:0007669"/>
    <property type="project" value="TreeGrafter"/>
</dbReference>
<comment type="subcellular location">
    <subcellularLocation>
        <location evidence="1">Mitochondrion</location>
    </subcellularLocation>
</comment>
<organism evidence="8 9">
    <name type="scientific">Hypholoma sublateritium (strain FD-334 SS-4)</name>
    <dbReference type="NCBI Taxonomy" id="945553"/>
    <lineage>
        <taxon>Eukaryota</taxon>
        <taxon>Fungi</taxon>
        <taxon>Dikarya</taxon>
        <taxon>Basidiomycota</taxon>
        <taxon>Agaricomycotina</taxon>
        <taxon>Agaricomycetes</taxon>
        <taxon>Agaricomycetidae</taxon>
        <taxon>Agaricales</taxon>
        <taxon>Agaricineae</taxon>
        <taxon>Strophariaceae</taxon>
        <taxon>Hypholoma</taxon>
    </lineage>
</organism>
<name>A0A0D2NRN9_HYPSF</name>
<feature type="region of interest" description="Disordered" evidence="7">
    <location>
        <begin position="1"/>
        <end position="25"/>
    </location>
</feature>
<dbReference type="OrthoDB" id="408933at2759"/>
<dbReference type="InterPro" id="IPR019189">
    <property type="entry name" value="Ribosomal_mL41"/>
</dbReference>
<evidence type="ECO:0000256" key="7">
    <source>
        <dbReference type="SAM" id="MobiDB-lite"/>
    </source>
</evidence>
<evidence type="ECO:0000313" key="9">
    <source>
        <dbReference type="Proteomes" id="UP000054270"/>
    </source>
</evidence>
<dbReference type="PANTHER" id="PTHR21338">
    <property type="entry name" value="MITOCHONDRIAL RIBOSOMAL PROTEIN L41"/>
    <property type="match status" value="1"/>
</dbReference>
<evidence type="ECO:0000256" key="1">
    <source>
        <dbReference type="ARBA" id="ARBA00004173"/>
    </source>
</evidence>
<evidence type="ECO:0000313" key="8">
    <source>
        <dbReference type="EMBL" id="KJA21449.1"/>
    </source>
</evidence>
<proteinExistence type="inferred from homology"/>
<dbReference type="AlphaFoldDB" id="A0A0D2NRN9"/>
<comment type="similarity">
    <text evidence="2">Belongs to the mitochondrion-specific ribosomal protein mL41 family.</text>
</comment>
<evidence type="ECO:0000256" key="4">
    <source>
        <dbReference type="ARBA" id="ARBA00022980"/>
    </source>
</evidence>
<reference evidence="9" key="1">
    <citation type="submission" date="2014-04" db="EMBL/GenBank/DDBJ databases">
        <title>Evolutionary Origins and Diversification of the Mycorrhizal Mutualists.</title>
        <authorList>
            <consortium name="DOE Joint Genome Institute"/>
            <consortium name="Mycorrhizal Genomics Consortium"/>
            <person name="Kohler A."/>
            <person name="Kuo A."/>
            <person name="Nagy L.G."/>
            <person name="Floudas D."/>
            <person name="Copeland A."/>
            <person name="Barry K.W."/>
            <person name="Cichocki N."/>
            <person name="Veneault-Fourrey C."/>
            <person name="LaButti K."/>
            <person name="Lindquist E.A."/>
            <person name="Lipzen A."/>
            <person name="Lundell T."/>
            <person name="Morin E."/>
            <person name="Murat C."/>
            <person name="Riley R."/>
            <person name="Ohm R."/>
            <person name="Sun H."/>
            <person name="Tunlid A."/>
            <person name="Henrissat B."/>
            <person name="Grigoriev I.V."/>
            <person name="Hibbett D.S."/>
            <person name="Martin F."/>
        </authorList>
    </citation>
    <scope>NUCLEOTIDE SEQUENCE [LARGE SCALE GENOMIC DNA]</scope>
    <source>
        <strain evidence="9">FD-334 SS-4</strain>
    </source>
</reference>
<sequence length="202" mass="22819">MFPTVARLSKASRAPLTPKRGNKDFYKGTRQAYLPGGRRTGAPGRHVIRGSSKYQLLDEKVRVYVAPQIEDIEDSELKPYVSLGAKLTEDHKNAVFSKFRGPRGLTPERFLRVCREHTYARLHPNRPVENPLSAPGWMRAQINLKLMDEPKFGGIPLKEYQETILEKRRTIADETGAAADVRRHLEVVETDDVPQKGKDASS</sequence>
<dbReference type="GO" id="GO:0005762">
    <property type="term" value="C:mitochondrial large ribosomal subunit"/>
    <property type="evidence" value="ECO:0007669"/>
    <property type="project" value="InterPro"/>
</dbReference>
<dbReference type="EMBL" id="KN817558">
    <property type="protein sequence ID" value="KJA21449.1"/>
    <property type="molecule type" value="Genomic_DNA"/>
</dbReference>
<evidence type="ECO:0000256" key="3">
    <source>
        <dbReference type="ARBA" id="ARBA00022946"/>
    </source>
</evidence>